<organism evidence="1 2">
    <name type="scientific">Pistacia integerrima</name>
    <dbReference type="NCBI Taxonomy" id="434235"/>
    <lineage>
        <taxon>Eukaryota</taxon>
        <taxon>Viridiplantae</taxon>
        <taxon>Streptophyta</taxon>
        <taxon>Embryophyta</taxon>
        <taxon>Tracheophyta</taxon>
        <taxon>Spermatophyta</taxon>
        <taxon>Magnoliopsida</taxon>
        <taxon>eudicotyledons</taxon>
        <taxon>Gunneridae</taxon>
        <taxon>Pentapetalae</taxon>
        <taxon>rosids</taxon>
        <taxon>malvids</taxon>
        <taxon>Sapindales</taxon>
        <taxon>Anacardiaceae</taxon>
        <taxon>Pistacia</taxon>
    </lineage>
</organism>
<keyword evidence="2" id="KW-1185">Reference proteome</keyword>
<protein>
    <submittedName>
        <fullName evidence="1">Uncharacterized protein</fullName>
    </submittedName>
</protein>
<evidence type="ECO:0000313" key="1">
    <source>
        <dbReference type="EMBL" id="KAJ0035298.1"/>
    </source>
</evidence>
<dbReference type="Proteomes" id="UP001163603">
    <property type="component" value="Chromosome 7"/>
</dbReference>
<sequence>MVQKKKIAVINVSVLIFVALVVAILDSVRRTGAANGGGALSSLHVTTTSKAIKSICQPTDYKETCEKSLAIAGGNLTDPKDLIKIEFKVAIDELKLALKNISAWKEENKDPKIKQAFTNCNDLLESAIEDLKVCYSKMGALDIRKPDDYIQDVKVFLSGAATFQESCFDEFNKVKRDYKEKMKTLLNTSRELTSNGLAMMNDFSSVLNSSNITSTEIRLLSQDEFPSWVNEGHRRLLAETPGTIQADVIVAQDGSGKFKTISEALNLVPDFKNNPTNKSFVIYIKEGIYKEYVTVTKQMRNVMFIGDGPQKTKITGYKNFVDGTNTMNTATVAVLGPKFIAKDIGFENSAGAKKHQAVALRVQADRSIFFNCQMDGYQDTLYAHAHRQYYRDCTITGTIDYIFGDAAAVFQNCKMIFRKPMANQKVIVTAQGRSDKNSVTGLVLQNCTISADPEYVAVKNANQGYLGRPWKMFSRTIYLQSEIDDVIQHDGWLPWNGKFALDTLWYAEYGNRGLGSDTAKRVAWPGIKKLTPEQAADFTIERFFVVDWIKPSSVPYNLGMF</sequence>
<dbReference type="EMBL" id="CM047742">
    <property type="protein sequence ID" value="KAJ0035298.1"/>
    <property type="molecule type" value="Genomic_DNA"/>
</dbReference>
<gene>
    <name evidence="1" type="ORF">Pint_24472</name>
</gene>
<proteinExistence type="predicted"/>
<reference evidence="2" key="1">
    <citation type="journal article" date="2023" name="G3 (Bethesda)">
        <title>Genome assembly and association tests identify interacting loci associated with vigor, precocity, and sex in interspecific pistachio rootstocks.</title>
        <authorList>
            <person name="Palmer W."/>
            <person name="Jacygrad E."/>
            <person name="Sagayaradj S."/>
            <person name="Cavanaugh K."/>
            <person name="Han R."/>
            <person name="Bertier L."/>
            <person name="Beede B."/>
            <person name="Kafkas S."/>
            <person name="Golino D."/>
            <person name="Preece J."/>
            <person name="Michelmore R."/>
        </authorList>
    </citation>
    <scope>NUCLEOTIDE SEQUENCE [LARGE SCALE GENOMIC DNA]</scope>
</reference>
<evidence type="ECO:0000313" key="2">
    <source>
        <dbReference type="Proteomes" id="UP001163603"/>
    </source>
</evidence>
<accession>A0ACC0YFX2</accession>
<comment type="caution">
    <text evidence="1">The sequence shown here is derived from an EMBL/GenBank/DDBJ whole genome shotgun (WGS) entry which is preliminary data.</text>
</comment>
<name>A0ACC0YFX2_9ROSI</name>